<reference evidence="1 2" key="1">
    <citation type="submission" date="2017-06" db="EMBL/GenBank/DDBJ databases">
        <title>Genome Sequencing of the methanotroph Methylovulum psychrotolerants str. HV10-M2 isolated from a high-altitude environment.</title>
        <authorList>
            <person name="Mateos-Rivera A."/>
        </authorList>
    </citation>
    <scope>NUCLEOTIDE SEQUENCE [LARGE SCALE GENOMIC DNA]</scope>
    <source>
        <strain evidence="1 2">HV10_M2</strain>
    </source>
</reference>
<dbReference type="InterPro" id="IPR056958">
    <property type="entry name" value="Phage_tail_tube_init_put"/>
</dbReference>
<evidence type="ECO:0000313" key="2">
    <source>
        <dbReference type="Proteomes" id="UP000197019"/>
    </source>
</evidence>
<keyword evidence="2" id="KW-1185">Reference proteome</keyword>
<organism evidence="1 2">
    <name type="scientific">Methylovulum psychrotolerans</name>
    <dbReference type="NCBI Taxonomy" id="1704499"/>
    <lineage>
        <taxon>Bacteria</taxon>
        <taxon>Pseudomonadati</taxon>
        <taxon>Pseudomonadota</taxon>
        <taxon>Gammaproteobacteria</taxon>
        <taxon>Methylococcales</taxon>
        <taxon>Methylococcaceae</taxon>
        <taxon>Methylovulum</taxon>
    </lineage>
</organism>
<sequence length="391" mass="42324">MNTQYTTTDQSPATKPISFLLNDLSKSPPKVDEWQMKVRPEELSMSKTARVMVHQTLGGAWVDNFGEGLPGIKIAGHTGWRGTSVDGKEDHGLRRIQDLHKTFYQEWFSKRADIARSGGNVEDIQLVFSDLLDGISWLCAPQSFVLKRGVANPLLYYYEINLAFLSQAPVKVLDKPQSPAADKGFLATVFASMDAALKKIKAFVDKIKNVADKVLAPLKNGVGALMAVAYRLNTLVRETLETVNGAISHVTQSLMDIASGLAFAVHHAVSSVLAITEFPGQIKAELMGVGSAFLNLACIFNNALKPQQQLPDLSDLYGASLCSSTAGGRPVSIYQDSNTFEQILLLDSGSVSMTDAARQALNGLVSRDATVPQPQAQLDQAAKAITDGLRF</sequence>
<dbReference type="Pfam" id="PF23980">
    <property type="entry name" value="Phage_tail_tube_init"/>
    <property type="match status" value="1"/>
</dbReference>
<dbReference type="RefSeq" id="WP_088620908.1">
    <property type="nucleotide sequence ID" value="NZ_CP022129.1"/>
</dbReference>
<dbReference type="KEGG" id="mpsy:CEK71_19285"/>
<evidence type="ECO:0000313" key="1">
    <source>
        <dbReference type="EMBL" id="ASF48038.1"/>
    </source>
</evidence>
<name>A0A1Z4C3D8_9GAMM</name>
<dbReference type="EMBL" id="CP022129">
    <property type="protein sequence ID" value="ASF48038.1"/>
    <property type="molecule type" value="Genomic_DNA"/>
</dbReference>
<gene>
    <name evidence="1" type="ORF">CEK71_19285</name>
</gene>
<accession>A0A1Z4C3D8</accession>
<dbReference type="Proteomes" id="UP000197019">
    <property type="component" value="Chromosome"/>
</dbReference>
<proteinExistence type="predicted"/>
<protein>
    <submittedName>
        <fullName evidence="1">Uncharacterized protein</fullName>
    </submittedName>
</protein>
<dbReference type="OrthoDB" id="7375681at2"/>
<dbReference type="AlphaFoldDB" id="A0A1Z4C3D8"/>